<dbReference type="SUPFAM" id="SSF141868">
    <property type="entry name" value="EAL domain-like"/>
    <property type="match status" value="1"/>
</dbReference>
<dbReference type="PANTHER" id="PTHR33121">
    <property type="entry name" value="CYCLIC DI-GMP PHOSPHODIESTERASE PDEF"/>
    <property type="match status" value="1"/>
</dbReference>
<feature type="domain" description="GGDEF" evidence="3">
    <location>
        <begin position="276"/>
        <end position="409"/>
    </location>
</feature>
<evidence type="ECO:0000259" key="3">
    <source>
        <dbReference type="PROSITE" id="PS50887"/>
    </source>
</evidence>
<sequence>MTDNKALRDKRSIKVLMLGLISTMLLILLGGVFGLNLWQKKVYLQDQLQSHARDSATSLGLSVSHVADPQDWVVASSMVDAIFDSGAYQGIRILDQEGRSVVARTSSKDLEGVPKWFVRWLDLQAPVGEAEIIAGWRPVGRLMVQSDTGIAYRELWSTLRNQLAWFAVVTAFAFAAFHLLLSSLLRPLLRLEQAAHRIEDKHFDVSLPIPGTRELAKVTLAVNSMADHLRRSFEEQVATIESLRKLALLDSVTGVLNRQSFDNRLQAALAGDDGDSVGALLLAQLSGLSEYNDQFGREQGDALLKQMAEVIHDECLSHIGSYVGRRGGGCFTVFLSGLTDSRAEAVAERLLERLTSLPLIKNWGGSNRLHIGVVNTEGRTPLAQVLSVADFAMRVAQKSCTNAWRKGRSSGREGGQKPLTATEWQSLLLSTLADKGFYLHFQPVLSDDSRNFLFHQALVRMNMNGRVLAAAEFLPMADRFNLALKVDAQVLEDALTRLAEHHEDAAFCVSLAVSSLQSAEFADSVSVILRRFSAQCPRLLLEVSEHALQAAWAGFDRLLQLRNELAFRIVISRFGSTGMPFGYLKSCPVDMIKIDPGLVKNIHKDQGHQFYLRSIVQIAHSQAIKVIGVGVESQDDWDSLVQLGVDGAMGYYLFRPQESPPHMAAP</sequence>
<dbReference type="InterPro" id="IPR032244">
    <property type="entry name" value="LapD_MoxY_N"/>
</dbReference>
<proteinExistence type="predicted"/>
<dbReference type="Gene3D" id="3.20.20.450">
    <property type="entry name" value="EAL domain"/>
    <property type="match status" value="1"/>
</dbReference>
<dbReference type="SMART" id="SM00267">
    <property type="entry name" value="GGDEF"/>
    <property type="match status" value="1"/>
</dbReference>
<dbReference type="InterPro" id="IPR042461">
    <property type="entry name" value="LapD_MoxY_peri_C"/>
</dbReference>
<dbReference type="SUPFAM" id="SSF55073">
    <property type="entry name" value="Nucleotide cyclase"/>
    <property type="match status" value="1"/>
</dbReference>
<dbReference type="GO" id="GO:0016020">
    <property type="term" value="C:membrane"/>
    <property type="evidence" value="ECO:0007669"/>
    <property type="project" value="InterPro"/>
</dbReference>
<dbReference type="Gene3D" id="3.30.70.270">
    <property type="match status" value="1"/>
</dbReference>
<dbReference type="Gene3D" id="6.10.340.10">
    <property type="match status" value="1"/>
</dbReference>
<dbReference type="InterPro" id="IPR001633">
    <property type="entry name" value="EAL_dom"/>
</dbReference>
<dbReference type="Gene3D" id="6.20.270.20">
    <property type="entry name" value="LapD/MoxY periplasmic domain"/>
    <property type="match status" value="1"/>
</dbReference>
<dbReference type="PROSITE" id="PS50887">
    <property type="entry name" value="GGDEF"/>
    <property type="match status" value="1"/>
</dbReference>
<dbReference type="PROSITE" id="PS50885">
    <property type="entry name" value="HAMP"/>
    <property type="match status" value="1"/>
</dbReference>
<dbReference type="GO" id="GO:0007165">
    <property type="term" value="P:signal transduction"/>
    <property type="evidence" value="ECO:0007669"/>
    <property type="project" value="InterPro"/>
</dbReference>
<dbReference type="eggNOG" id="COG2200">
    <property type="taxonomic scope" value="Bacteria"/>
</dbReference>
<protein>
    <submittedName>
        <fullName evidence="4">FOG: EAL domain</fullName>
    </submittedName>
</protein>
<evidence type="ECO:0000313" key="4">
    <source>
        <dbReference type="EMBL" id="ABC32651.1"/>
    </source>
</evidence>
<dbReference type="SMART" id="SM00052">
    <property type="entry name" value="EAL"/>
    <property type="match status" value="1"/>
</dbReference>
<dbReference type="OrthoDB" id="5894408at2"/>
<dbReference type="InterPro" id="IPR043128">
    <property type="entry name" value="Rev_trsase/Diguanyl_cyclase"/>
</dbReference>
<dbReference type="GO" id="GO:0071111">
    <property type="term" value="F:cyclic-guanylate-specific phosphodiesterase activity"/>
    <property type="evidence" value="ECO:0007669"/>
    <property type="project" value="InterPro"/>
</dbReference>
<dbReference type="SUPFAM" id="SSF158472">
    <property type="entry name" value="HAMP domain-like"/>
    <property type="match status" value="1"/>
</dbReference>
<evidence type="ECO:0000313" key="5">
    <source>
        <dbReference type="Proteomes" id="UP000000238"/>
    </source>
</evidence>
<dbReference type="Pfam" id="PF16448">
    <property type="entry name" value="LapD_MoxY_N"/>
    <property type="match status" value="1"/>
</dbReference>
<dbReference type="eggNOG" id="COG2199">
    <property type="taxonomic scope" value="Bacteria"/>
</dbReference>
<organism evidence="4 5">
    <name type="scientific">Hahella chejuensis (strain KCTC 2396)</name>
    <dbReference type="NCBI Taxonomy" id="349521"/>
    <lineage>
        <taxon>Bacteria</taxon>
        <taxon>Pseudomonadati</taxon>
        <taxon>Pseudomonadota</taxon>
        <taxon>Gammaproteobacteria</taxon>
        <taxon>Oceanospirillales</taxon>
        <taxon>Hahellaceae</taxon>
        <taxon>Hahella</taxon>
    </lineage>
</organism>
<feature type="domain" description="HAMP" evidence="2">
    <location>
        <begin position="182"/>
        <end position="234"/>
    </location>
</feature>
<dbReference type="InterPro" id="IPR029787">
    <property type="entry name" value="Nucleotide_cyclase"/>
</dbReference>
<dbReference type="Proteomes" id="UP000000238">
    <property type="component" value="Chromosome"/>
</dbReference>
<dbReference type="InterPro" id="IPR035919">
    <property type="entry name" value="EAL_sf"/>
</dbReference>
<dbReference type="PANTHER" id="PTHR33121:SF23">
    <property type="entry name" value="CYCLIC DI-GMP PHOSPHODIESTERASE PDEB"/>
    <property type="match status" value="1"/>
</dbReference>
<dbReference type="HOGENOM" id="CLU_000445_109_2_6"/>
<dbReference type="Pfam" id="PF00563">
    <property type="entry name" value="EAL"/>
    <property type="match status" value="1"/>
</dbReference>
<reference evidence="4 5" key="1">
    <citation type="journal article" date="2005" name="Nucleic Acids Res.">
        <title>Genomic blueprint of Hahella chejuensis, a marine microbe producing an algicidal agent.</title>
        <authorList>
            <person name="Jeong H."/>
            <person name="Yim J.H."/>
            <person name="Lee C."/>
            <person name="Choi S.-H."/>
            <person name="Park Y.K."/>
            <person name="Yoon S.H."/>
            <person name="Hur C.-G."/>
            <person name="Kang H.-Y."/>
            <person name="Kim D."/>
            <person name="Lee H.H."/>
            <person name="Park K.H."/>
            <person name="Park S.-H."/>
            <person name="Park H.-S."/>
            <person name="Lee H.K."/>
            <person name="Oh T.K."/>
            <person name="Kim J.F."/>
        </authorList>
    </citation>
    <scope>NUCLEOTIDE SEQUENCE [LARGE SCALE GENOMIC DNA]</scope>
    <source>
        <strain evidence="4 5">KCTC 2396</strain>
    </source>
</reference>
<dbReference type="CDD" id="cd01949">
    <property type="entry name" value="GGDEF"/>
    <property type="match status" value="1"/>
</dbReference>
<dbReference type="STRING" id="349521.HCH_06001"/>
<dbReference type="PROSITE" id="PS50883">
    <property type="entry name" value="EAL"/>
    <property type="match status" value="1"/>
</dbReference>
<evidence type="ECO:0000259" key="1">
    <source>
        <dbReference type="PROSITE" id="PS50883"/>
    </source>
</evidence>
<dbReference type="InterPro" id="IPR000160">
    <property type="entry name" value="GGDEF_dom"/>
</dbReference>
<name>Q2S9M3_HAHCH</name>
<dbReference type="RefSeq" id="WP_011399709.1">
    <property type="nucleotide sequence ID" value="NC_007645.1"/>
</dbReference>
<feature type="domain" description="EAL" evidence="1">
    <location>
        <begin position="421"/>
        <end position="666"/>
    </location>
</feature>
<evidence type="ECO:0000259" key="2">
    <source>
        <dbReference type="PROSITE" id="PS50885"/>
    </source>
</evidence>
<keyword evidence="5" id="KW-1185">Reference proteome</keyword>
<gene>
    <name evidence="4" type="ordered locus">HCH_06001</name>
</gene>
<dbReference type="KEGG" id="hch:HCH_06001"/>
<dbReference type="Pfam" id="PF00672">
    <property type="entry name" value="HAMP"/>
    <property type="match status" value="1"/>
</dbReference>
<dbReference type="SMART" id="SM00304">
    <property type="entry name" value="HAMP"/>
    <property type="match status" value="1"/>
</dbReference>
<dbReference type="NCBIfam" id="TIGR00254">
    <property type="entry name" value="GGDEF"/>
    <property type="match status" value="1"/>
</dbReference>
<dbReference type="CDD" id="cd06225">
    <property type="entry name" value="HAMP"/>
    <property type="match status" value="1"/>
</dbReference>
<dbReference type="CDD" id="cd01948">
    <property type="entry name" value="EAL"/>
    <property type="match status" value="1"/>
</dbReference>
<dbReference type="EMBL" id="CP000155">
    <property type="protein sequence ID" value="ABC32651.1"/>
    <property type="molecule type" value="Genomic_DNA"/>
</dbReference>
<dbReference type="AlphaFoldDB" id="Q2S9M3"/>
<dbReference type="Gene3D" id="3.30.110.200">
    <property type="match status" value="1"/>
</dbReference>
<dbReference type="InterPro" id="IPR003660">
    <property type="entry name" value="HAMP_dom"/>
</dbReference>
<dbReference type="InterPro" id="IPR050706">
    <property type="entry name" value="Cyclic-di-GMP_PDE-like"/>
</dbReference>
<accession>Q2S9M3</accession>
<dbReference type="Pfam" id="PF00990">
    <property type="entry name" value="GGDEF"/>
    <property type="match status" value="1"/>
</dbReference>